<dbReference type="PANTHER" id="PTHR11060">
    <property type="entry name" value="PROTEIN MEMO1"/>
    <property type="match status" value="1"/>
</dbReference>
<dbReference type="Proteomes" id="UP000076964">
    <property type="component" value="Unassembled WGS sequence"/>
</dbReference>
<gene>
    <name evidence="2" type="ORF">TH606_00255</name>
</gene>
<dbReference type="Gene3D" id="3.40.830.10">
    <property type="entry name" value="LigB-like"/>
    <property type="match status" value="1"/>
</dbReference>
<evidence type="ECO:0000313" key="2">
    <source>
        <dbReference type="EMBL" id="OAG28731.1"/>
    </source>
</evidence>
<reference evidence="2 3" key="1">
    <citation type="submission" date="2016-02" db="EMBL/GenBank/DDBJ databases">
        <title>Draft genome sequence of Thermodesulfatator sp. S606.</title>
        <authorList>
            <person name="Lai Q."/>
            <person name="Cao J."/>
            <person name="Dupont S."/>
            <person name="Shao Z."/>
            <person name="Jebbar M."/>
            <person name="Alain K."/>
        </authorList>
    </citation>
    <scope>NUCLEOTIDE SEQUENCE [LARGE SCALE GENOMIC DNA]</scope>
    <source>
        <strain evidence="2 3">S606</strain>
    </source>
</reference>
<organism evidence="2 3">
    <name type="scientific">Thermodesulfatator autotrophicus</name>
    <dbReference type="NCBI Taxonomy" id="1795632"/>
    <lineage>
        <taxon>Bacteria</taxon>
        <taxon>Pseudomonadati</taxon>
        <taxon>Thermodesulfobacteriota</taxon>
        <taxon>Thermodesulfobacteria</taxon>
        <taxon>Thermodesulfobacteriales</taxon>
        <taxon>Thermodesulfatatoraceae</taxon>
        <taxon>Thermodesulfatator</taxon>
    </lineage>
</organism>
<keyword evidence="3" id="KW-1185">Reference proteome</keyword>
<evidence type="ECO:0000313" key="3">
    <source>
        <dbReference type="Proteomes" id="UP000076964"/>
    </source>
</evidence>
<protein>
    <recommendedName>
        <fullName evidence="4">AmmeMemoRadiSam system protein B</fullName>
    </recommendedName>
</protein>
<dbReference type="InterPro" id="IPR002737">
    <property type="entry name" value="MEMO1_fam"/>
</dbReference>
<evidence type="ECO:0008006" key="4">
    <source>
        <dbReference type="Google" id="ProtNLM"/>
    </source>
</evidence>
<dbReference type="NCBIfam" id="TIGR04336">
    <property type="entry name" value="AmmeMemoSam_B"/>
    <property type="match status" value="1"/>
</dbReference>
<sequence length="396" mass="45388">MSVAMKYSPDFRPKLRAVDIIPFNWQGKEAFLLRDPLAYSENPLIVPKEMASLLLALDGKHSLRDIQVILTRQLGRLVMLEEIENFLATLEKHLFLETDYFIDKKRKLERNFSQAVVRPSSHAGQAYPREAEELKVFLNQILSLWPKRSDYFPRIIIAPHIDLQAGARTFAAAYQGLSWPKGARVIVLGTGHFLETPFSLAYKDFETPLGLVKYDREFVTELSQRVDGDLRGHEWAHKSEHSIDFQVIFLKYLLEDFWLVPILVANPQGQQQVFKKLVKALRPLIDENIYVVAGVDFCHLGLRYGDPTPASEKEKQKAKEFDFKLLQKVLAFDANGIYEMLERDDYYKVCGFGPLYLLSLIFEGERLSGRILHQEAVDFGEGSIVSLSAAAFFDKK</sequence>
<name>A0A177EB42_9BACT</name>
<dbReference type="AlphaFoldDB" id="A0A177EB42"/>
<dbReference type="Pfam" id="PF01875">
    <property type="entry name" value="Memo"/>
    <property type="match status" value="1"/>
</dbReference>
<dbReference type="STRING" id="1795632.TH606_00255"/>
<dbReference type="OrthoDB" id="9771412at2"/>
<accession>A0A177EB42</accession>
<proteinExistence type="inferred from homology"/>
<comment type="caution">
    <text evidence="2">The sequence shown here is derived from an EMBL/GenBank/DDBJ whole genome shotgun (WGS) entry which is preliminary data.</text>
</comment>
<comment type="similarity">
    <text evidence="1">Belongs to the MEMO1 family.</text>
</comment>
<dbReference type="PANTHER" id="PTHR11060:SF0">
    <property type="entry name" value="PROTEIN MEMO1"/>
    <property type="match status" value="1"/>
</dbReference>
<dbReference type="EMBL" id="LSFI01000001">
    <property type="protein sequence ID" value="OAG28731.1"/>
    <property type="molecule type" value="Genomic_DNA"/>
</dbReference>
<evidence type="ECO:0000256" key="1">
    <source>
        <dbReference type="ARBA" id="ARBA00006315"/>
    </source>
</evidence>
<dbReference type="CDD" id="cd07361">
    <property type="entry name" value="MEMO_like"/>
    <property type="match status" value="1"/>
</dbReference>